<keyword evidence="3" id="KW-0479">Metal-binding</keyword>
<keyword evidence="7" id="KW-0539">Nucleus</keyword>
<dbReference type="InterPro" id="IPR042451">
    <property type="entry name" value="ZPR1_A/B_dom"/>
</dbReference>
<sequence>MSSETTLAEEEALPTELESLCMSCGENGTTRMILTRIPFYKDVLVMSFHCEHCGMRNNELQAAGRVEDFGIAFNLEVKTSEDLNRTVVKSDHAKIQIPKLDFEIPSRSQKGEVTTVEGVLRRASEGLLQEQNMRREIDPENAKKIDDFLERLQELLNVNESFHFILEDISGSSYISNPLAPQNDPQLKVRRFNRTSDQDHVLGVYSRFEVTGEQGDQLIPEGGVEKEEVMEFPTNCPSCNSPCRTRMKVVDIPYFKEVVIMCTVCDSCNTRTNEVKSGGPIEKKGKKHTLILQPDPTTICQDMSRDVLKSATCEVSIPELDMSVGSGALGGRFTTVEGLLEAMKNQLIESGAGDSAPDEARTRLKEFGAKLDSVISGDFGTAVTLILDDPAGNSYVQDLYAPEKDPRLTIEDYERTFEQNEELGLNDMKTENYQEETTGESSQ</sequence>
<dbReference type="OrthoDB" id="308464at2759"/>
<dbReference type="FunFam" id="2.20.25.420:FF:000001">
    <property type="entry name" value="Zinc finger protein ZPR1"/>
    <property type="match status" value="1"/>
</dbReference>
<dbReference type="GO" id="GO:0005634">
    <property type="term" value="C:nucleus"/>
    <property type="evidence" value="ECO:0007669"/>
    <property type="project" value="UniProtKB-SubCell"/>
</dbReference>
<organism evidence="9">
    <name type="scientific">Cyprideis torosa</name>
    <dbReference type="NCBI Taxonomy" id="163714"/>
    <lineage>
        <taxon>Eukaryota</taxon>
        <taxon>Metazoa</taxon>
        <taxon>Ecdysozoa</taxon>
        <taxon>Arthropoda</taxon>
        <taxon>Crustacea</taxon>
        <taxon>Oligostraca</taxon>
        <taxon>Ostracoda</taxon>
        <taxon>Podocopa</taxon>
        <taxon>Podocopida</taxon>
        <taxon>Cytherocopina</taxon>
        <taxon>Cytheroidea</taxon>
        <taxon>Cytherideidae</taxon>
        <taxon>Cyprideis</taxon>
    </lineage>
</organism>
<evidence type="ECO:0000256" key="6">
    <source>
        <dbReference type="ARBA" id="ARBA00022833"/>
    </source>
</evidence>
<evidence type="ECO:0000256" key="4">
    <source>
        <dbReference type="ARBA" id="ARBA00022737"/>
    </source>
</evidence>
<evidence type="ECO:0000256" key="1">
    <source>
        <dbReference type="ARBA" id="ARBA00004123"/>
    </source>
</evidence>
<dbReference type="FunFam" id="2.60.120.1040:FF:000003">
    <property type="entry name" value="Zinc finger protein zpr1"/>
    <property type="match status" value="1"/>
</dbReference>
<dbReference type="NCBIfam" id="TIGR00310">
    <property type="entry name" value="ZPR1_znf"/>
    <property type="match status" value="2"/>
</dbReference>
<dbReference type="InterPro" id="IPR042452">
    <property type="entry name" value="ZPR1_Znf1/2"/>
</dbReference>
<evidence type="ECO:0000256" key="8">
    <source>
        <dbReference type="SAM" id="MobiDB-lite"/>
    </source>
</evidence>
<dbReference type="FunFam" id="2.60.120.1040:FF:000001">
    <property type="entry name" value="Zinc finger protein ZPR1"/>
    <property type="match status" value="1"/>
</dbReference>
<dbReference type="InterPro" id="IPR056180">
    <property type="entry name" value="ZPR1_jr_dom"/>
</dbReference>
<proteinExistence type="inferred from homology"/>
<name>A0A7R8WJK2_9CRUS</name>
<dbReference type="InterPro" id="IPR004457">
    <property type="entry name" value="Znf_ZPR1"/>
</dbReference>
<dbReference type="FunFam" id="2.20.25.420:FF:000002">
    <property type="entry name" value="Zinc finger protein ZPR1"/>
    <property type="match status" value="1"/>
</dbReference>
<evidence type="ECO:0000256" key="5">
    <source>
        <dbReference type="ARBA" id="ARBA00022771"/>
    </source>
</evidence>
<dbReference type="GO" id="GO:0008270">
    <property type="term" value="F:zinc ion binding"/>
    <property type="evidence" value="ECO:0007669"/>
    <property type="project" value="UniProtKB-KW"/>
</dbReference>
<dbReference type="PANTHER" id="PTHR10876">
    <property type="entry name" value="ZINC FINGER PROTEIN ZPR1"/>
    <property type="match status" value="1"/>
</dbReference>
<comment type="subcellular location">
    <subcellularLocation>
        <location evidence="1">Nucleus</location>
    </subcellularLocation>
</comment>
<dbReference type="EMBL" id="OB662527">
    <property type="protein sequence ID" value="CAD7230195.1"/>
    <property type="molecule type" value="Genomic_DNA"/>
</dbReference>
<dbReference type="InterPro" id="IPR040141">
    <property type="entry name" value="ZPR1"/>
</dbReference>
<dbReference type="PANTHER" id="PTHR10876:SF0">
    <property type="entry name" value="ZINC FINGER PROTEIN ZPR1"/>
    <property type="match status" value="1"/>
</dbReference>
<feature type="region of interest" description="Disordered" evidence="8">
    <location>
        <begin position="420"/>
        <end position="443"/>
    </location>
</feature>
<dbReference type="Pfam" id="PF22794">
    <property type="entry name" value="jr-ZPR1"/>
    <property type="match status" value="2"/>
</dbReference>
<keyword evidence="6" id="KW-0862">Zinc</keyword>
<dbReference type="Pfam" id="PF03367">
    <property type="entry name" value="Zn_ribbon_ZPR1"/>
    <property type="match status" value="2"/>
</dbReference>
<comment type="similarity">
    <text evidence="2">Belongs to the ZPR1 family.</text>
</comment>
<evidence type="ECO:0000256" key="3">
    <source>
        <dbReference type="ARBA" id="ARBA00022723"/>
    </source>
</evidence>
<dbReference type="AlphaFoldDB" id="A0A7R8WJK2"/>
<evidence type="ECO:0000256" key="2">
    <source>
        <dbReference type="ARBA" id="ARBA00008354"/>
    </source>
</evidence>
<reference evidence="9" key="1">
    <citation type="submission" date="2020-11" db="EMBL/GenBank/DDBJ databases">
        <authorList>
            <person name="Tran Van P."/>
        </authorList>
    </citation>
    <scope>NUCLEOTIDE SEQUENCE</scope>
</reference>
<accession>A0A7R8WJK2</accession>
<dbReference type="Gene3D" id="2.20.25.420">
    <property type="entry name" value="ZPR1, zinc finger domain"/>
    <property type="match status" value="2"/>
</dbReference>
<protein>
    <submittedName>
        <fullName evidence="9">Uncharacterized protein</fullName>
    </submittedName>
</protein>
<keyword evidence="4" id="KW-0677">Repeat</keyword>
<dbReference type="SMART" id="SM00709">
    <property type="entry name" value="Zpr1"/>
    <property type="match status" value="2"/>
</dbReference>
<keyword evidence="5" id="KW-0863">Zinc-finger</keyword>
<dbReference type="Gene3D" id="2.60.120.1040">
    <property type="entry name" value="ZPR1, A/B domain"/>
    <property type="match status" value="2"/>
</dbReference>
<evidence type="ECO:0000256" key="7">
    <source>
        <dbReference type="ARBA" id="ARBA00023242"/>
    </source>
</evidence>
<gene>
    <name evidence="9" type="ORF">CTOB1V02_LOCUS8057</name>
</gene>
<evidence type="ECO:0000313" key="9">
    <source>
        <dbReference type="EMBL" id="CAD7230195.1"/>
    </source>
</evidence>
<feature type="compositionally biased region" description="Acidic residues" evidence="8">
    <location>
        <begin position="433"/>
        <end position="443"/>
    </location>
</feature>